<dbReference type="InterPro" id="IPR006066">
    <property type="entry name" value="NO2/SO3_Rdtase_FeS/sirohaem_BS"/>
</dbReference>
<evidence type="ECO:0000256" key="4">
    <source>
        <dbReference type="ARBA" id="ARBA00010429"/>
    </source>
</evidence>
<keyword evidence="13" id="KW-0028">Amino-acid biosynthesis</keyword>
<dbReference type="eggNOG" id="COG0155">
    <property type="taxonomic scope" value="Bacteria"/>
</dbReference>
<keyword evidence="20" id="KW-1185">Reference proteome</keyword>
<dbReference type="InterPro" id="IPR045854">
    <property type="entry name" value="NO2/SO3_Rdtase_4Fe4S_sf"/>
</dbReference>
<comment type="subunit">
    <text evidence="16">Alpha(8)-beta(8). The alpha component is a flavoprotein, the beta component is a hemoprotein.</text>
</comment>
<evidence type="ECO:0000256" key="6">
    <source>
        <dbReference type="ARBA" id="ARBA00022485"/>
    </source>
</evidence>
<comment type="catalytic activity">
    <reaction evidence="14">
        <text>hydrogen sulfide + 3 NADP(+) + 3 H2O = sulfite + 3 NADPH + 4 H(+)</text>
        <dbReference type="Rhea" id="RHEA:13801"/>
        <dbReference type="ChEBI" id="CHEBI:15377"/>
        <dbReference type="ChEBI" id="CHEBI:15378"/>
        <dbReference type="ChEBI" id="CHEBI:17359"/>
        <dbReference type="ChEBI" id="CHEBI:29919"/>
        <dbReference type="ChEBI" id="CHEBI:57783"/>
        <dbReference type="ChEBI" id="CHEBI:58349"/>
        <dbReference type="EC" id="1.8.1.2"/>
    </reaction>
</comment>
<feature type="domain" description="Nitrite/Sulfite reductase ferredoxin-like" evidence="18">
    <location>
        <begin position="363"/>
        <end position="428"/>
    </location>
</feature>
<keyword evidence="10" id="KW-0560">Oxidoreductase</keyword>
<protein>
    <recommendedName>
        <fullName evidence="5">assimilatory sulfite reductase (NADPH)</fullName>
        <ecNumber evidence="5">1.8.1.2</ecNumber>
    </recommendedName>
</protein>
<evidence type="ECO:0000256" key="13">
    <source>
        <dbReference type="ARBA" id="ARBA00023192"/>
    </source>
</evidence>
<dbReference type="Proteomes" id="UP000005744">
    <property type="component" value="Unassembled WGS sequence"/>
</dbReference>
<accession>I3CF20</accession>
<dbReference type="Gene3D" id="3.90.480.10">
    <property type="entry name" value="Sulfite Reductase Hemoprotein,Domain 2"/>
    <property type="match status" value="1"/>
</dbReference>
<dbReference type="Gene3D" id="3.90.480.20">
    <property type="match status" value="1"/>
</dbReference>
<dbReference type="Pfam" id="PF01077">
    <property type="entry name" value="NIR_SIR"/>
    <property type="match status" value="1"/>
</dbReference>
<dbReference type="GO" id="GO:0000103">
    <property type="term" value="P:sulfate assimilation"/>
    <property type="evidence" value="ECO:0007669"/>
    <property type="project" value="UniProtKB-ARBA"/>
</dbReference>
<dbReference type="GO" id="GO:0051539">
    <property type="term" value="F:4 iron, 4 sulfur cluster binding"/>
    <property type="evidence" value="ECO:0007669"/>
    <property type="project" value="UniProtKB-KW"/>
</dbReference>
<evidence type="ECO:0000256" key="10">
    <source>
        <dbReference type="ARBA" id="ARBA00023002"/>
    </source>
</evidence>
<evidence type="ECO:0000256" key="1">
    <source>
        <dbReference type="ARBA" id="ARBA00001929"/>
    </source>
</evidence>
<name>I3CF20_9GAMM</name>
<feature type="domain" description="Nitrite/Sulfite reductase ferredoxin-like" evidence="18">
    <location>
        <begin position="72"/>
        <end position="129"/>
    </location>
</feature>
<dbReference type="GO" id="GO:0009337">
    <property type="term" value="C:sulfite reductase complex (NADPH)"/>
    <property type="evidence" value="ECO:0007669"/>
    <property type="project" value="TreeGrafter"/>
</dbReference>
<dbReference type="PRINTS" id="PR00397">
    <property type="entry name" value="SIROHAEM"/>
</dbReference>
<dbReference type="OrthoDB" id="3189055at2"/>
<reference evidence="19 20" key="1">
    <citation type="submission" date="2011-11" db="EMBL/GenBank/DDBJ databases">
        <title>Improved High-Quality Draft sequence of Beggiatoa alba B18lD.</title>
        <authorList>
            <consortium name="US DOE Joint Genome Institute"/>
            <person name="Lucas S."/>
            <person name="Han J."/>
            <person name="Lapidus A."/>
            <person name="Cheng J.-F."/>
            <person name="Goodwin L."/>
            <person name="Pitluck S."/>
            <person name="Peters L."/>
            <person name="Mikhailova N."/>
            <person name="Held B."/>
            <person name="Detter J.C."/>
            <person name="Han C."/>
            <person name="Tapia R."/>
            <person name="Land M."/>
            <person name="Hauser L."/>
            <person name="Kyrpides N."/>
            <person name="Ivanova N."/>
            <person name="Pagani I."/>
            <person name="Samuel K."/>
            <person name="Teske A."/>
            <person name="Mueller J."/>
            <person name="Woyke T."/>
        </authorList>
    </citation>
    <scope>NUCLEOTIDE SEQUENCE [LARGE SCALE GENOMIC DNA]</scope>
    <source>
        <strain evidence="19 20">B18LD</strain>
    </source>
</reference>
<dbReference type="SUPFAM" id="SSF55124">
    <property type="entry name" value="Nitrite/Sulfite reductase N-terminal domain-like"/>
    <property type="match status" value="2"/>
</dbReference>
<dbReference type="PANTHER" id="PTHR11493:SF47">
    <property type="entry name" value="SULFITE REDUCTASE [NADPH] SUBUNIT BETA"/>
    <property type="match status" value="1"/>
</dbReference>
<evidence type="ECO:0000259" key="18">
    <source>
        <dbReference type="Pfam" id="PF03460"/>
    </source>
</evidence>
<evidence type="ECO:0000256" key="7">
    <source>
        <dbReference type="ARBA" id="ARBA00022617"/>
    </source>
</evidence>
<evidence type="ECO:0000256" key="9">
    <source>
        <dbReference type="ARBA" id="ARBA00022857"/>
    </source>
</evidence>
<dbReference type="EMBL" id="JH600070">
    <property type="protein sequence ID" value="EIJ42213.1"/>
    <property type="molecule type" value="Genomic_DNA"/>
</dbReference>
<dbReference type="InterPro" id="IPR045169">
    <property type="entry name" value="NO2/SO3_Rdtase_4Fe4S_prot"/>
</dbReference>
<comment type="cofactor">
    <cofactor evidence="1">
        <name>siroheme</name>
        <dbReference type="ChEBI" id="CHEBI:60052"/>
    </cofactor>
</comment>
<dbReference type="GO" id="GO:0046872">
    <property type="term" value="F:metal ion binding"/>
    <property type="evidence" value="ECO:0007669"/>
    <property type="project" value="UniProtKB-KW"/>
</dbReference>
<dbReference type="NCBIfam" id="NF010029">
    <property type="entry name" value="PRK13504.1"/>
    <property type="match status" value="1"/>
</dbReference>
<keyword evidence="8" id="KW-0479">Metal-binding</keyword>
<proteinExistence type="inferred from homology"/>
<dbReference type="RefSeq" id="WP_002684961.1">
    <property type="nucleotide sequence ID" value="NZ_JH600070.1"/>
</dbReference>
<dbReference type="GO" id="GO:0019344">
    <property type="term" value="P:cysteine biosynthetic process"/>
    <property type="evidence" value="ECO:0007669"/>
    <property type="project" value="UniProtKB-KW"/>
</dbReference>
<dbReference type="EC" id="1.8.1.2" evidence="5"/>
<dbReference type="GO" id="GO:0004783">
    <property type="term" value="F:sulfite reductase (NADPH) activity"/>
    <property type="evidence" value="ECO:0007669"/>
    <property type="project" value="UniProtKB-EC"/>
</dbReference>
<dbReference type="InterPro" id="IPR005117">
    <property type="entry name" value="NiRdtase/SiRdtase_haem-b_fer"/>
</dbReference>
<dbReference type="AlphaFoldDB" id="I3CF20"/>
<evidence type="ECO:0000256" key="12">
    <source>
        <dbReference type="ARBA" id="ARBA00023014"/>
    </source>
</evidence>
<evidence type="ECO:0000256" key="15">
    <source>
        <dbReference type="ARBA" id="ARBA00057160"/>
    </source>
</evidence>
<keyword evidence="13" id="KW-0198">Cysteine biosynthesis</keyword>
<comment type="cofactor">
    <cofactor evidence="2">
        <name>[4Fe-4S] cluster</name>
        <dbReference type="ChEBI" id="CHEBI:49883"/>
    </cofactor>
</comment>
<dbReference type="Gene3D" id="3.30.413.10">
    <property type="entry name" value="Sulfite Reductase Hemoprotein, domain 1"/>
    <property type="match status" value="2"/>
</dbReference>
<sequence>MSKTPQESAVEKIKKSSRGLRGTIVESLADEHTGAIREDDQNLIKFHGMYIQDDRDRREERATKKLERLYSFMIRLRLAGGFLTAEQWEGLHHIAGDYSTGIIKITTRQTVQLHGIVKSHIKPTLQAFDKYKLDSICTCGDVNRNVTATAHPQVSPIHGEVFQLANDISILLLPKTRAYYEIWLDEAPLTTAEPEPDPLYENRYLPRKFKIGIAIPPSNDVDVYTNDIALVAIVEKGKIKGFNLAIGGGMGTTHGNAETYPRLATTIGYVPYKALKNALQNAEIPDVLEKNPLLKAVYEVLTVQRDFGNRVDRKLSRLKYTVDKLGVEGFKAELEKRIGFKLEPAKPVNLTHRTDDYGWHQNHAGLWYYTAFVENGRVLDDENVQFKTAFLAIAQARKANFRFSCNQNLILSDIKTEDKAWIEAVLAKHGISQLTENASVVRKSAIACVSFNTCPLALAEGQRYLPDLITKIEPILVKHKLQKDDISIRMTGCPNGCARPYAAEIGFVGTHYGRYNLMLGAKPDGTRLNRLYKESLNETEILGELDTLFGQYAKQRKSKESFGDFVQRTVFEG</sequence>
<feature type="domain" description="Nitrite/sulphite reductase 4Fe-4S" evidence="17">
    <location>
        <begin position="168"/>
        <end position="341"/>
    </location>
</feature>
<dbReference type="InterPro" id="IPR036136">
    <property type="entry name" value="Nit/Sulf_reduc_fer-like_dom_sf"/>
</dbReference>
<keyword evidence="11" id="KW-0408">Iron</keyword>
<evidence type="ECO:0000256" key="14">
    <source>
        <dbReference type="ARBA" id="ARBA00052219"/>
    </source>
</evidence>
<dbReference type="GO" id="GO:0020037">
    <property type="term" value="F:heme binding"/>
    <property type="evidence" value="ECO:0007669"/>
    <property type="project" value="InterPro"/>
</dbReference>
<dbReference type="InterPro" id="IPR006067">
    <property type="entry name" value="NO2/SO3_Rdtase_4Fe4S_dom"/>
</dbReference>
<evidence type="ECO:0000256" key="16">
    <source>
        <dbReference type="ARBA" id="ARBA00062253"/>
    </source>
</evidence>
<dbReference type="PROSITE" id="PS00365">
    <property type="entry name" value="NIR_SIR"/>
    <property type="match status" value="1"/>
</dbReference>
<evidence type="ECO:0000256" key="5">
    <source>
        <dbReference type="ARBA" id="ARBA00012604"/>
    </source>
</evidence>
<dbReference type="SUPFAM" id="SSF56014">
    <property type="entry name" value="Nitrite and sulphite reductase 4Fe-4S domain-like"/>
    <property type="match status" value="2"/>
</dbReference>
<dbReference type="STRING" id="395493.BegalDRAFT_1317"/>
<keyword evidence="7" id="KW-0349">Heme</keyword>
<evidence type="ECO:0000256" key="2">
    <source>
        <dbReference type="ARBA" id="ARBA00001966"/>
    </source>
</evidence>
<comment type="function">
    <text evidence="15">Component of the sulfite reductase complex that catalyzes the 6-electron reduction of sulfite to sulfide. This is one of several activities required for the biosynthesis of L-cysteine from sulfate.</text>
</comment>
<keyword evidence="9" id="KW-0521">NADP</keyword>
<dbReference type="HOGENOM" id="CLU_001975_3_2_6"/>
<dbReference type="FunFam" id="3.30.413.10:FF:000003">
    <property type="entry name" value="Sulfite reductase [NADPH] hemoprotein beta-component"/>
    <property type="match status" value="1"/>
</dbReference>
<organism evidence="19 20">
    <name type="scientific">Beggiatoa alba B18LD</name>
    <dbReference type="NCBI Taxonomy" id="395493"/>
    <lineage>
        <taxon>Bacteria</taxon>
        <taxon>Pseudomonadati</taxon>
        <taxon>Pseudomonadota</taxon>
        <taxon>Gammaproteobacteria</taxon>
        <taxon>Thiotrichales</taxon>
        <taxon>Thiotrichaceae</taxon>
        <taxon>Beggiatoa</taxon>
    </lineage>
</organism>
<dbReference type="PANTHER" id="PTHR11493">
    <property type="entry name" value="SULFITE REDUCTASE [NADPH] SUBUNIT BETA-RELATED"/>
    <property type="match status" value="1"/>
</dbReference>
<evidence type="ECO:0000256" key="3">
    <source>
        <dbReference type="ARBA" id="ARBA00004774"/>
    </source>
</evidence>
<evidence type="ECO:0000313" key="20">
    <source>
        <dbReference type="Proteomes" id="UP000005744"/>
    </source>
</evidence>
<keyword evidence="12" id="KW-0411">Iron-sulfur</keyword>
<dbReference type="GO" id="GO:0050311">
    <property type="term" value="F:sulfite reductase (ferredoxin) activity"/>
    <property type="evidence" value="ECO:0007669"/>
    <property type="project" value="TreeGrafter"/>
</dbReference>
<evidence type="ECO:0000256" key="8">
    <source>
        <dbReference type="ARBA" id="ARBA00022723"/>
    </source>
</evidence>
<evidence type="ECO:0000256" key="11">
    <source>
        <dbReference type="ARBA" id="ARBA00023004"/>
    </source>
</evidence>
<gene>
    <name evidence="19" type="ORF">BegalDRAFT_1317</name>
</gene>
<comment type="pathway">
    <text evidence="3">Sulfur metabolism; hydrogen sulfide biosynthesis; hydrogen sulfide from sulfite (NADPH route): step 1/1.</text>
</comment>
<comment type="similarity">
    <text evidence="4">Belongs to the nitrite and sulfite reductase 4Fe-4S domain family.</text>
</comment>
<evidence type="ECO:0000259" key="17">
    <source>
        <dbReference type="Pfam" id="PF01077"/>
    </source>
</evidence>
<keyword evidence="6" id="KW-0004">4Fe-4S</keyword>
<evidence type="ECO:0000313" key="19">
    <source>
        <dbReference type="EMBL" id="EIJ42213.1"/>
    </source>
</evidence>
<dbReference type="Pfam" id="PF03460">
    <property type="entry name" value="NIR_SIR_ferr"/>
    <property type="match status" value="2"/>
</dbReference>